<evidence type="ECO:0000313" key="3">
    <source>
        <dbReference type="EMBL" id="CEM39907.1"/>
    </source>
</evidence>
<feature type="compositionally biased region" description="Low complexity" evidence="1">
    <location>
        <begin position="201"/>
        <end position="212"/>
    </location>
</feature>
<evidence type="ECO:0000256" key="1">
    <source>
        <dbReference type="SAM" id="MobiDB-lite"/>
    </source>
</evidence>
<sequence length="250" mass="26082">MTILFFLAADPAKGANQVYDVCICSKSDGSTEASTCQQVVENQCLENSPRSRFMVSTSGVSNDCIQFLHWQEDSTDTSNTQWKSCEGSLTASPCFEPESCTCNIDAASSCAVGLKFTSTGSQLTTAEIIGIVCGAVAFVAIVGVAVWWFFFKKKAGMSPDERKKAKKAAKAAAAQGGAAPQQQDQFYRNTVTEHHVSQHQPQAGGASAAAARAPPPVPGGGGYAQQAGAAPPAPKRKRGAPPVPGQVPPV</sequence>
<feature type="transmembrane region" description="Helical" evidence="2">
    <location>
        <begin position="128"/>
        <end position="150"/>
    </location>
</feature>
<dbReference type="AlphaFoldDB" id="A0A0G4H7L5"/>
<feature type="region of interest" description="Disordered" evidence="1">
    <location>
        <begin position="193"/>
        <end position="250"/>
    </location>
</feature>
<evidence type="ECO:0000256" key="2">
    <source>
        <dbReference type="SAM" id="Phobius"/>
    </source>
</evidence>
<organism evidence="3">
    <name type="scientific">Chromera velia CCMP2878</name>
    <dbReference type="NCBI Taxonomy" id="1169474"/>
    <lineage>
        <taxon>Eukaryota</taxon>
        <taxon>Sar</taxon>
        <taxon>Alveolata</taxon>
        <taxon>Colpodellida</taxon>
        <taxon>Chromeraceae</taxon>
        <taxon>Chromera</taxon>
    </lineage>
</organism>
<keyword evidence="2" id="KW-0472">Membrane</keyword>
<dbReference type="VEuPathDB" id="CryptoDB:Cvel_25054"/>
<protein>
    <submittedName>
        <fullName evidence="3">Uncharacterized protein</fullName>
    </submittedName>
</protein>
<feature type="compositionally biased region" description="Pro residues" evidence="1">
    <location>
        <begin position="241"/>
        <end position="250"/>
    </location>
</feature>
<gene>
    <name evidence="3" type="ORF">Cvel_25054</name>
</gene>
<name>A0A0G4H7L5_9ALVE</name>
<keyword evidence="2" id="KW-1133">Transmembrane helix</keyword>
<dbReference type="EMBL" id="CDMZ01001968">
    <property type="protein sequence ID" value="CEM39907.1"/>
    <property type="molecule type" value="Genomic_DNA"/>
</dbReference>
<accession>A0A0G4H7L5</accession>
<reference evidence="3" key="1">
    <citation type="submission" date="2014-11" db="EMBL/GenBank/DDBJ databases">
        <authorList>
            <person name="Otto D Thomas"/>
            <person name="Naeem Raeece"/>
        </authorList>
    </citation>
    <scope>NUCLEOTIDE SEQUENCE</scope>
</reference>
<proteinExistence type="predicted"/>
<keyword evidence="2" id="KW-0812">Transmembrane</keyword>